<protein>
    <submittedName>
        <fullName evidence="1">Uncharacterized protein</fullName>
    </submittedName>
</protein>
<accession>A0A162B1P9</accession>
<dbReference type="RefSeq" id="WP_063381698.1">
    <property type="nucleotide sequence ID" value="NZ_AUXX01000023.1"/>
</dbReference>
<evidence type="ECO:0000313" key="1">
    <source>
        <dbReference type="EMBL" id="KZN65053.1"/>
    </source>
</evidence>
<name>A0A162B1P9_9GAMM</name>
<dbReference type="AlphaFoldDB" id="A0A162B1P9"/>
<sequence>MNILTLKNNNQLEQVQQSTTQKSIDGHAAFAKVLQDAFVAKPENTNPDYVMPISLNTDYDEISEQAKNYYNQALQTARELVDTSADIREQEIQLYREAMIEIMDMPIEVEIEPHEVNQALLFGSLGIDFLEYKEAGVRIEMLNLAEKDVLNSQILENSDKEKLKKMIDEQRSALELQREEMLAGTFIKEKTDHRANIEHRFHSLDFSS</sequence>
<dbReference type="Proteomes" id="UP000076661">
    <property type="component" value="Unassembled WGS sequence"/>
</dbReference>
<gene>
    <name evidence="1" type="ORF">N478_03325</name>
</gene>
<evidence type="ECO:0000313" key="2">
    <source>
        <dbReference type="Proteomes" id="UP000076661"/>
    </source>
</evidence>
<reference evidence="1 2" key="1">
    <citation type="submission" date="2013-07" db="EMBL/GenBank/DDBJ databases">
        <title>Comparative Genomic and Metabolomic Analysis of Twelve Strains of Pseudoalteromonas luteoviolacea.</title>
        <authorList>
            <person name="Vynne N.G."/>
            <person name="Mansson M."/>
            <person name="Gram L."/>
        </authorList>
    </citation>
    <scope>NUCLEOTIDE SEQUENCE [LARGE SCALE GENOMIC DNA]</scope>
    <source>
        <strain evidence="1 2">S4060-1</strain>
    </source>
</reference>
<proteinExistence type="predicted"/>
<organism evidence="1 2">
    <name type="scientific">Pseudoalteromonas luteoviolacea S4060-1</name>
    <dbReference type="NCBI Taxonomy" id="1365257"/>
    <lineage>
        <taxon>Bacteria</taxon>
        <taxon>Pseudomonadati</taxon>
        <taxon>Pseudomonadota</taxon>
        <taxon>Gammaproteobacteria</taxon>
        <taxon>Alteromonadales</taxon>
        <taxon>Pseudoalteromonadaceae</taxon>
        <taxon>Pseudoalteromonas</taxon>
    </lineage>
</organism>
<dbReference type="EMBL" id="AUXX01000023">
    <property type="protein sequence ID" value="KZN65053.1"/>
    <property type="molecule type" value="Genomic_DNA"/>
</dbReference>
<dbReference type="PATRIC" id="fig|1365257.3.peg.3140"/>
<comment type="caution">
    <text evidence="1">The sequence shown here is derived from an EMBL/GenBank/DDBJ whole genome shotgun (WGS) entry which is preliminary data.</text>
</comment>